<protein>
    <submittedName>
        <fullName evidence="1">Uncharacterized protein</fullName>
    </submittedName>
</protein>
<evidence type="ECO:0000313" key="1">
    <source>
        <dbReference type="EMBL" id="CAH1114660.1"/>
    </source>
</evidence>
<organism evidence="1 2">
    <name type="scientific">Psylliodes chrysocephalus</name>
    <dbReference type="NCBI Taxonomy" id="3402493"/>
    <lineage>
        <taxon>Eukaryota</taxon>
        <taxon>Metazoa</taxon>
        <taxon>Ecdysozoa</taxon>
        <taxon>Arthropoda</taxon>
        <taxon>Hexapoda</taxon>
        <taxon>Insecta</taxon>
        <taxon>Pterygota</taxon>
        <taxon>Neoptera</taxon>
        <taxon>Endopterygota</taxon>
        <taxon>Coleoptera</taxon>
        <taxon>Polyphaga</taxon>
        <taxon>Cucujiformia</taxon>
        <taxon>Chrysomeloidea</taxon>
        <taxon>Chrysomelidae</taxon>
        <taxon>Galerucinae</taxon>
        <taxon>Alticini</taxon>
        <taxon>Psylliodes</taxon>
    </lineage>
</organism>
<evidence type="ECO:0000313" key="2">
    <source>
        <dbReference type="Proteomes" id="UP001153636"/>
    </source>
</evidence>
<gene>
    <name evidence="1" type="ORF">PSYICH_LOCUS14832</name>
</gene>
<dbReference type="OrthoDB" id="6284373at2759"/>
<dbReference type="Proteomes" id="UP001153636">
    <property type="component" value="Chromosome 8"/>
</dbReference>
<name>A0A9P0D674_9CUCU</name>
<reference evidence="1" key="1">
    <citation type="submission" date="2022-01" db="EMBL/GenBank/DDBJ databases">
        <authorList>
            <person name="King R."/>
        </authorList>
    </citation>
    <scope>NUCLEOTIDE SEQUENCE</scope>
</reference>
<proteinExistence type="predicted"/>
<dbReference type="AlphaFoldDB" id="A0A9P0D674"/>
<dbReference type="EMBL" id="OV651820">
    <property type="protein sequence ID" value="CAH1114660.1"/>
    <property type="molecule type" value="Genomic_DNA"/>
</dbReference>
<keyword evidence="2" id="KW-1185">Reference proteome</keyword>
<sequence>MGLVKQKTYVEFPQEWNAVLRDSRSKPSLFKVISCEDQSIFKSWTKFLADIYMTKCLFSTRLVRELTVTKNHPPMMIHRDSYNGREIENVVIKQKRKRLSLPEKYFLLPTLAYDGPIAIPKAKFEDLQHLKRFCSQKAQAFFTAIPHC</sequence>
<accession>A0A9P0D674</accession>